<feature type="domain" description="ABC transmembrane type-1" evidence="8">
    <location>
        <begin position="58"/>
        <end position="243"/>
    </location>
</feature>
<evidence type="ECO:0000256" key="7">
    <source>
        <dbReference type="RuleBase" id="RU363032"/>
    </source>
</evidence>
<feature type="transmembrane region" description="Helical" evidence="7">
    <location>
        <begin position="69"/>
        <end position="87"/>
    </location>
</feature>
<feature type="transmembrane region" description="Helical" evidence="7">
    <location>
        <begin position="186"/>
        <end position="208"/>
    </location>
</feature>
<feature type="transmembrane region" description="Helical" evidence="7">
    <location>
        <begin position="39"/>
        <end position="62"/>
    </location>
</feature>
<evidence type="ECO:0000313" key="9">
    <source>
        <dbReference type="EMBL" id="OAG93409.1"/>
    </source>
</evidence>
<accession>A0A853KBB3</accession>
<evidence type="ECO:0000256" key="2">
    <source>
        <dbReference type="ARBA" id="ARBA00022448"/>
    </source>
</evidence>
<dbReference type="SUPFAM" id="SSF161098">
    <property type="entry name" value="MetI-like"/>
    <property type="match status" value="1"/>
</dbReference>
<keyword evidence="5 7" id="KW-1133">Transmembrane helix</keyword>
<evidence type="ECO:0000313" key="10">
    <source>
        <dbReference type="Proteomes" id="UP000077421"/>
    </source>
</evidence>
<evidence type="ECO:0000259" key="8">
    <source>
        <dbReference type="PROSITE" id="PS50928"/>
    </source>
</evidence>
<reference evidence="9 10" key="1">
    <citation type="submission" date="2016-02" db="EMBL/GenBank/DDBJ databases">
        <title>Draft genome sequence of Acidibacillus ferrooxidans SLC66.</title>
        <authorList>
            <person name="Oliveira G."/>
            <person name="Nancucheo I."/>
            <person name="Dall'Agnol H."/>
            <person name="Johnson B."/>
            <person name="Oliveira R."/>
            <person name="Nunes G.L."/>
            <person name="Tzotzos G."/>
            <person name="Orellana S.C."/>
            <person name="Salim A.C."/>
            <person name="Araujo F.M."/>
        </authorList>
    </citation>
    <scope>NUCLEOTIDE SEQUENCE [LARGE SCALE GENOMIC DNA]</scope>
    <source>
        <strain evidence="9 10">SLC66</strain>
    </source>
</reference>
<dbReference type="AlphaFoldDB" id="A0A853KBB3"/>
<feature type="transmembrane region" description="Helical" evidence="7">
    <location>
        <begin position="162"/>
        <end position="179"/>
    </location>
</feature>
<feature type="transmembrane region" description="Helical" evidence="7">
    <location>
        <begin position="125"/>
        <end position="142"/>
    </location>
</feature>
<evidence type="ECO:0000256" key="1">
    <source>
        <dbReference type="ARBA" id="ARBA00004651"/>
    </source>
</evidence>
<dbReference type="PROSITE" id="PS50928">
    <property type="entry name" value="ABC_TM1"/>
    <property type="match status" value="1"/>
</dbReference>
<dbReference type="PANTHER" id="PTHR30151:SF0">
    <property type="entry name" value="ABC TRANSPORTER PERMEASE PROTEIN MJ0413-RELATED"/>
    <property type="match status" value="1"/>
</dbReference>
<dbReference type="RefSeq" id="WP_067953478.1">
    <property type="nucleotide sequence ID" value="NZ_LSUQ01000036.1"/>
</dbReference>
<evidence type="ECO:0000256" key="3">
    <source>
        <dbReference type="ARBA" id="ARBA00022475"/>
    </source>
</evidence>
<dbReference type="InterPro" id="IPR000515">
    <property type="entry name" value="MetI-like"/>
</dbReference>
<keyword evidence="2 7" id="KW-0813">Transport</keyword>
<keyword evidence="3" id="KW-1003">Cell membrane</keyword>
<organism evidence="9 10">
    <name type="scientific">Ferroacidibacillus organovorans</name>
    <dbReference type="NCBI Taxonomy" id="1765683"/>
    <lineage>
        <taxon>Bacteria</taxon>
        <taxon>Bacillati</taxon>
        <taxon>Bacillota</taxon>
        <taxon>Bacilli</taxon>
        <taxon>Bacillales</taxon>
        <taxon>Alicyclobacillaceae</taxon>
        <taxon>Ferroacidibacillus</taxon>
    </lineage>
</organism>
<dbReference type="PANTHER" id="PTHR30151">
    <property type="entry name" value="ALKANE SULFONATE ABC TRANSPORTER-RELATED, MEMBRANE SUBUNIT"/>
    <property type="match status" value="1"/>
</dbReference>
<gene>
    <name evidence="9" type="ORF">AYW79_10730</name>
</gene>
<evidence type="ECO:0000256" key="4">
    <source>
        <dbReference type="ARBA" id="ARBA00022692"/>
    </source>
</evidence>
<protein>
    <recommendedName>
        <fullName evidence="8">ABC transmembrane type-1 domain-containing protein</fullName>
    </recommendedName>
</protein>
<feature type="transmembrane region" description="Helical" evidence="7">
    <location>
        <begin position="7"/>
        <end position="27"/>
    </location>
</feature>
<feature type="transmembrane region" description="Helical" evidence="7">
    <location>
        <begin position="99"/>
        <end position="118"/>
    </location>
</feature>
<keyword evidence="6 7" id="KW-0472">Membrane</keyword>
<evidence type="ECO:0000256" key="6">
    <source>
        <dbReference type="ARBA" id="ARBA00023136"/>
    </source>
</evidence>
<dbReference type="FunFam" id="1.10.3720.10:FF:000003">
    <property type="entry name" value="Aliphatic sulfonate ABC transporter permease"/>
    <property type="match status" value="1"/>
</dbReference>
<comment type="similarity">
    <text evidence="7">Belongs to the binding-protein-dependent transport system permease family.</text>
</comment>
<dbReference type="OrthoDB" id="9804353at2"/>
<dbReference type="Gene3D" id="1.10.3720.10">
    <property type="entry name" value="MetI-like"/>
    <property type="match status" value="1"/>
</dbReference>
<dbReference type="GO" id="GO:0005886">
    <property type="term" value="C:plasma membrane"/>
    <property type="evidence" value="ECO:0007669"/>
    <property type="project" value="UniProtKB-SubCell"/>
</dbReference>
<comment type="caution">
    <text evidence="9">The sequence shown here is derived from an EMBL/GenBank/DDBJ whole genome shotgun (WGS) entry which is preliminary data.</text>
</comment>
<dbReference type="Pfam" id="PF00528">
    <property type="entry name" value="BPD_transp_1"/>
    <property type="match status" value="1"/>
</dbReference>
<evidence type="ECO:0000256" key="5">
    <source>
        <dbReference type="ARBA" id="ARBA00022989"/>
    </source>
</evidence>
<dbReference type="EMBL" id="LSUQ01000036">
    <property type="protein sequence ID" value="OAG93409.1"/>
    <property type="molecule type" value="Genomic_DNA"/>
</dbReference>
<comment type="subcellular location">
    <subcellularLocation>
        <location evidence="1 7">Cell membrane</location>
        <topology evidence="1 7">Multi-pass membrane protein</topology>
    </subcellularLocation>
</comment>
<dbReference type="GO" id="GO:0042918">
    <property type="term" value="P:alkanesulfonate transmembrane transport"/>
    <property type="evidence" value="ECO:0007669"/>
    <property type="project" value="UniProtKB-ARBA"/>
</dbReference>
<dbReference type="InterPro" id="IPR035906">
    <property type="entry name" value="MetI-like_sf"/>
</dbReference>
<sequence length="253" mass="27909">MTKITKYSQRIFGMLSIIAGLGIWQVAELKLPTLVAGPIQVGYALIAGLQNGTLIPDVFISLERVLEGFILALLCAVILGFIIGWYQPIRWILNPWLQFLRMIPPIALIPLVVVYLGVGQPAKVFVIFFAAFLVMLVTIYQGVRQVDVTLVRAARVLGCNDWILFFRVILPASIPYIFTAMRLGIAAAWTTLVAAELIAASHGLGFMIEQASNYFEMPVVYLGITIIGALGIAMDRGILALEGKFTLWQEKIL</sequence>
<name>A0A853KBB3_9BACL</name>
<proteinExistence type="inferred from homology"/>
<dbReference type="Proteomes" id="UP000077421">
    <property type="component" value="Unassembled WGS sequence"/>
</dbReference>
<keyword evidence="4 7" id="KW-0812">Transmembrane</keyword>
<feature type="transmembrane region" description="Helical" evidence="7">
    <location>
        <begin position="220"/>
        <end position="241"/>
    </location>
</feature>
<dbReference type="CDD" id="cd06261">
    <property type="entry name" value="TM_PBP2"/>
    <property type="match status" value="1"/>
</dbReference>